<keyword evidence="13 16" id="KW-0173">Coenzyme A biosynthesis</keyword>
<comment type="pathway">
    <text evidence="4 16">Cofactor biosynthesis; coenzyme A biosynthesis; CoA from (R)-pantothenate: step 1/5.</text>
</comment>
<dbReference type="NCBIfam" id="TIGR00671">
    <property type="entry name" value="baf"/>
    <property type="match status" value="1"/>
</dbReference>
<dbReference type="GO" id="GO:0005524">
    <property type="term" value="F:ATP binding"/>
    <property type="evidence" value="ECO:0007669"/>
    <property type="project" value="UniProtKB-UniRule"/>
</dbReference>
<feature type="binding site" evidence="16">
    <location>
        <position position="88"/>
    </location>
    <ligand>
        <name>substrate</name>
    </ligand>
</feature>
<keyword evidence="9 16" id="KW-0547">Nucleotide-binding</keyword>
<gene>
    <name evidence="16" type="primary">coaX</name>
    <name evidence="17" type="ORF">EDC61_104133</name>
</gene>
<reference evidence="17 18" key="1">
    <citation type="submission" date="2019-03" db="EMBL/GenBank/DDBJ databases">
        <title>Genomic Encyclopedia of Type Strains, Phase IV (KMG-IV): sequencing the most valuable type-strain genomes for metagenomic binning, comparative biology and taxonomic classification.</title>
        <authorList>
            <person name="Goeker M."/>
        </authorList>
    </citation>
    <scope>NUCLEOTIDE SEQUENCE [LARGE SCALE GENOMIC DNA]</scope>
    <source>
        <strain evidence="17 18">DSM 103923</strain>
    </source>
</reference>
<dbReference type="GO" id="GO:0015937">
    <property type="term" value="P:coenzyme A biosynthetic process"/>
    <property type="evidence" value="ECO:0007669"/>
    <property type="project" value="UniProtKB-UniRule"/>
</dbReference>
<dbReference type="GO" id="GO:0005737">
    <property type="term" value="C:cytoplasm"/>
    <property type="evidence" value="ECO:0007669"/>
    <property type="project" value="UniProtKB-SubCell"/>
</dbReference>
<feature type="binding site" evidence="16">
    <location>
        <begin position="95"/>
        <end position="98"/>
    </location>
    <ligand>
        <name>substrate</name>
    </ligand>
</feature>
<dbReference type="RefSeq" id="WP_165919121.1">
    <property type="nucleotide sequence ID" value="NZ_AP018721.1"/>
</dbReference>
<dbReference type="HAMAP" id="MF_01274">
    <property type="entry name" value="Pantothen_kinase_3"/>
    <property type="match status" value="1"/>
</dbReference>
<evidence type="ECO:0000256" key="14">
    <source>
        <dbReference type="ARBA" id="ARBA00038036"/>
    </source>
</evidence>
<evidence type="ECO:0000256" key="2">
    <source>
        <dbReference type="ARBA" id="ARBA00001958"/>
    </source>
</evidence>
<dbReference type="CDD" id="cd24015">
    <property type="entry name" value="ASKHA_NBD_PanK-III"/>
    <property type="match status" value="1"/>
</dbReference>
<comment type="caution">
    <text evidence="17">The sequence shown here is derived from an EMBL/GenBank/DDBJ whole genome shotgun (WGS) entry which is preliminary data.</text>
</comment>
<evidence type="ECO:0000256" key="8">
    <source>
        <dbReference type="ARBA" id="ARBA00022679"/>
    </source>
</evidence>
<evidence type="ECO:0000256" key="3">
    <source>
        <dbReference type="ARBA" id="ARBA00004496"/>
    </source>
</evidence>
<evidence type="ECO:0000256" key="11">
    <source>
        <dbReference type="ARBA" id="ARBA00022840"/>
    </source>
</evidence>
<dbReference type="Proteomes" id="UP000295135">
    <property type="component" value="Unassembled WGS sequence"/>
</dbReference>
<keyword evidence="12 16" id="KW-0630">Potassium</keyword>
<comment type="cofactor">
    <cofactor evidence="2">
        <name>K(+)</name>
        <dbReference type="ChEBI" id="CHEBI:29103"/>
    </cofactor>
</comment>
<evidence type="ECO:0000256" key="16">
    <source>
        <dbReference type="HAMAP-Rule" id="MF_01274"/>
    </source>
</evidence>
<keyword evidence="10 16" id="KW-0418">Kinase</keyword>
<name>A0A4R3JZA7_9PROT</name>
<comment type="caution">
    <text evidence="16">Lacks conserved residue(s) required for the propagation of feature annotation.</text>
</comment>
<comment type="function">
    <text evidence="16">Catalyzes the phosphorylation of pantothenate (Pan), the first step in CoA biosynthesis.</text>
</comment>
<dbReference type="SUPFAM" id="SSF53067">
    <property type="entry name" value="Actin-like ATPase domain"/>
    <property type="match status" value="2"/>
</dbReference>
<feature type="binding site" evidence="16">
    <location>
        <begin position="6"/>
        <end position="13"/>
    </location>
    <ligand>
        <name>ATP</name>
        <dbReference type="ChEBI" id="CHEBI:30616"/>
    </ligand>
</feature>
<dbReference type="Gene3D" id="3.30.420.40">
    <property type="match status" value="2"/>
</dbReference>
<dbReference type="PANTHER" id="PTHR34265">
    <property type="entry name" value="TYPE III PANTOTHENATE KINASE"/>
    <property type="match status" value="1"/>
</dbReference>
<dbReference type="InterPro" id="IPR004619">
    <property type="entry name" value="Type_III_PanK"/>
</dbReference>
<dbReference type="EMBL" id="SLZY01000004">
    <property type="protein sequence ID" value="TCS72717.1"/>
    <property type="molecule type" value="Genomic_DNA"/>
</dbReference>
<comment type="catalytic activity">
    <reaction evidence="1 16">
        <text>(R)-pantothenate + ATP = (R)-4'-phosphopantothenate + ADP + H(+)</text>
        <dbReference type="Rhea" id="RHEA:16373"/>
        <dbReference type="ChEBI" id="CHEBI:10986"/>
        <dbReference type="ChEBI" id="CHEBI:15378"/>
        <dbReference type="ChEBI" id="CHEBI:29032"/>
        <dbReference type="ChEBI" id="CHEBI:30616"/>
        <dbReference type="ChEBI" id="CHEBI:456216"/>
        <dbReference type="EC" id="2.7.1.33"/>
    </reaction>
</comment>
<evidence type="ECO:0000256" key="6">
    <source>
        <dbReference type="ARBA" id="ARBA00012102"/>
    </source>
</evidence>
<evidence type="ECO:0000256" key="13">
    <source>
        <dbReference type="ARBA" id="ARBA00022993"/>
    </source>
</evidence>
<proteinExistence type="inferred from homology"/>
<protein>
    <recommendedName>
        <fullName evidence="15 16">Type III pantothenate kinase</fullName>
        <ecNumber evidence="6 16">2.7.1.33</ecNumber>
    </recommendedName>
    <alternativeName>
        <fullName evidence="16">PanK-III</fullName>
    </alternativeName>
    <alternativeName>
        <fullName evidence="16">Pantothenic acid kinase</fullName>
    </alternativeName>
</protein>
<dbReference type="GO" id="GO:0004594">
    <property type="term" value="F:pantothenate kinase activity"/>
    <property type="evidence" value="ECO:0007669"/>
    <property type="project" value="UniProtKB-UniRule"/>
</dbReference>
<evidence type="ECO:0000256" key="9">
    <source>
        <dbReference type="ARBA" id="ARBA00022741"/>
    </source>
</evidence>
<dbReference type="AlphaFoldDB" id="A0A4R3JZA7"/>
<dbReference type="PANTHER" id="PTHR34265:SF1">
    <property type="entry name" value="TYPE III PANTOTHENATE KINASE"/>
    <property type="match status" value="1"/>
</dbReference>
<evidence type="ECO:0000256" key="1">
    <source>
        <dbReference type="ARBA" id="ARBA00001206"/>
    </source>
</evidence>
<feature type="active site" description="Proton acceptor" evidence="16">
    <location>
        <position position="97"/>
    </location>
</feature>
<keyword evidence="18" id="KW-1185">Reference proteome</keyword>
<comment type="subunit">
    <text evidence="5 16">Homodimer.</text>
</comment>
<accession>A0A4R3JZA7</accession>
<evidence type="ECO:0000313" key="17">
    <source>
        <dbReference type="EMBL" id="TCS72717.1"/>
    </source>
</evidence>
<dbReference type="EC" id="2.7.1.33" evidence="6 16"/>
<dbReference type="UniPathway" id="UPA00241">
    <property type="reaction ID" value="UER00352"/>
</dbReference>
<feature type="binding site" evidence="16">
    <location>
        <position position="120"/>
    </location>
    <ligand>
        <name>ATP</name>
        <dbReference type="ChEBI" id="CHEBI:30616"/>
    </ligand>
</feature>
<comment type="similarity">
    <text evidence="14 16">Belongs to the type III pantothenate kinase family.</text>
</comment>
<evidence type="ECO:0000313" key="18">
    <source>
        <dbReference type="Proteomes" id="UP000295135"/>
    </source>
</evidence>
<organism evidence="17 18">
    <name type="scientific">Sulfuritortus calidifontis</name>
    <dbReference type="NCBI Taxonomy" id="1914471"/>
    <lineage>
        <taxon>Bacteria</taxon>
        <taxon>Pseudomonadati</taxon>
        <taxon>Pseudomonadota</taxon>
        <taxon>Betaproteobacteria</taxon>
        <taxon>Nitrosomonadales</taxon>
        <taxon>Thiobacillaceae</taxon>
        <taxon>Sulfuritortus</taxon>
    </lineage>
</organism>
<keyword evidence="11 16" id="KW-0067">ATP-binding</keyword>
<comment type="subcellular location">
    <subcellularLocation>
        <location evidence="3 16">Cytoplasm</location>
    </subcellularLocation>
</comment>
<dbReference type="Pfam" id="PF03309">
    <property type="entry name" value="Pan_kinase"/>
    <property type="match status" value="1"/>
</dbReference>
<evidence type="ECO:0000256" key="5">
    <source>
        <dbReference type="ARBA" id="ARBA00011738"/>
    </source>
</evidence>
<comment type="cofactor">
    <cofactor evidence="16">
        <name>NH4(+)</name>
        <dbReference type="ChEBI" id="CHEBI:28938"/>
    </cofactor>
    <cofactor evidence="16">
        <name>K(+)</name>
        <dbReference type="ChEBI" id="CHEBI:29103"/>
    </cofactor>
    <text evidence="16">A monovalent cation. Ammonium or potassium.</text>
</comment>
<evidence type="ECO:0000256" key="15">
    <source>
        <dbReference type="ARBA" id="ARBA00040883"/>
    </source>
</evidence>
<keyword evidence="7 16" id="KW-0963">Cytoplasm</keyword>
<evidence type="ECO:0000256" key="12">
    <source>
        <dbReference type="ARBA" id="ARBA00022958"/>
    </source>
</evidence>
<evidence type="ECO:0000256" key="10">
    <source>
        <dbReference type="ARBA" id="ARBA00022777"/>
    </source>
</evidence>
<evidence type="ECO:0000256" key="7">
    <source>
        <dbReference type="ARBA" id="ARBA00022490"/>
    </source>
</evidence>
<keyword evidence="8 16" id="KW-0808">Transferase</keyword>
<sequence length="244" mass="26023">MILLVDAGNSRIKWGEFEAGQWRHKDAVPTSDLALLAERWQRLSPAWIFVSNVVGGELVELVERTFPAGTRQYWLTPKAEAFSLRNRYTMPDSLGPDRYAAMLAARQHGFGHVVVASLGTALTVDALTAEGEFLGGMILPGYRTMLRSIEQATRGVRAGLGQWAAFPTNTSDAVETGIVSALVGAIEAQRGRLQAHVGAEAAALLTGGDAALIKPHLRGPVTLVEDLVLEGLLWVAKEGGAAGA</sequence>
<evidence type="ECO:0000256" key="4">
    <source>
        <dbReference type="ARBA" id="ARBA00005225"/>
    </source>
</evidence>
<dbReference type="InterPro" id="IPR043129">
    <property type="entry name" value="ATPase_NBD"/>
</dbReference>
<feature type="binding site" evidence="16">
    <location>
        <position position="170"/>
    </location>
    <ligand>
        <name>substrate</name>
    </ligand>
</feature>